<dbReference type="Pfam" id="PF00201">
    <property type="entry name" value="UDPGT"/>
    <property type="match status" value="1"/>
</dbReference>
<evidence type="ECO:0000256" key="2">
    <source>
        <dbReference type="ARBA" id="ARBA00022676"/>
    </source>
</evidence>
<evidence type="ECO:0000256" key="4">
    <source>
        <dbReference type="RuleBase" id="RU003718"/>
    </source>
</evidence>
<gene>
    <name evidence="6" type="ORF">C1H46_005271</name>
</gene>
<comment type="similarity">
    <text evidence="1 4">Belongs to the UDP-glycosyltransferase family.</text>
</comment>
<dbReference type="Gene3D" id="3.40.50.2000">
    <property type="entry name" value="Glycogen Phosphorylase B"/>
    <property type="match status" value="2"/>
</dbReference>
<dbReference type="EMBL" id="VIEB01000061">
    <property type="protein sequence ID" value="TQE09118.1"/>
    <property type="molecule type" value="Genomic_DNA"/>
</dbReference>
<evidence type="ECO:0000256" key="3">
    <source>
        <dbReference type="ARBA" id="ARBA00022679"/>
    </source>
</evidence>
<accession>A0A540NDM5</accession>
<dbReference type="InterPro" id="IPR035595">
    <property type="entry name" value="UDP_glycos_trans_CS"/>
</dbReference>
<keyword evidence="3 4" id="KW-0808">Transferase</keyword>
<sequence>MEMITSSKQHAALLCSPGMGHLIPVLELGKRLVTHQNFTCTIFVISSHTSDAESQLINTAANPKLCRVIDLPPPDISGLVGPDAAVVTILAVMMREVQHAFRSALRAMEFCPTVLIVDLFGTESFSIADEFGIPKYVYIPSSAWFLSFMTYGPTLDLEVKGEFTQQKEPIKIPGCRSILPQLDVVDSFRNRTHQQYFDFVEICSQTSKGDGVLVNIWEDLEPNTLAALRDEKLLGRYTNMPVFPIGPLIRPNKPTGLGGMVFDWLDVQLNESVIYVSFGSGGTLSFEQMTELAWGLELSQQRFIWVIRPPTLTADGAFFTGGSSSDDNNPIKYLPNGFLDRTKDIGLVIPLWAPQVDILAHPAVGGFLSHCGWNSTLESITNGVPMITWPLYAEQRMNATLLTEELGVAVRSKIPPWKKVVEREEIEEMVRKIMEDKEGFALRDRVKKIKESGAKALEKGGSSYNALSQFAKHSELMCMKFVNGGE</sequence>
<protein>
    <recommendedName>
        <fullName evidence="5">Glycosyltransferase</fullName>
        <ecNumber evidence="5">2.4.1.-</ecNumber>
    </recommendedName>
</protein>
<organism evidence="6 7">
    <name type="scientific">Malus baccata</name>
    <name type="common">Siberian crab apple</name>
    <name type="synonym">Pyrus baccata</name>
    <dbReference type="NCBI Taxonomy" id="106549"/>
    <lineage>
        <taxon>Eukaryota</taxon>
        <taxon>Viridiplantae</taxon>
        <taxon>Streptophyta</taxon>
        <taxon>Embryophyta</taxon>
        <taxon>Tracheophyta</taxon>
        <taxon>Spermatophyta</taxon>
        <taxon>Magnoliopsida</taxon>
        <taxon>eudicotyledons</taxon>
        <taxon>Gunneridae</taxon>
        <taxon>Pentapetalae</taxon>
        <taxon>rosids</taxon>
        <taxon>fabids</taxon>
        <taxon>Rosales</taxon>
        <taxon>Rosaceae</taxon>
        <taxon>Amygdaloideae</taxon>
        <taxon>Maleae</taxon>
        <taxon>Malus</taxon>
    </lineage>
</organism>
<dbReference type="PANTHER" id="PTHR48046:SF1">
    <property type="entry name" value="GLYCOSYLTRANSFERASE-RELATED"/>
    <property type="match status" value="1"/>
</dbReference>
<evidence type="ECO:0000313" key="6">
    <source>
        <dbReference type="EMBL" id="TQE09118.1"/>
    </source>
</evidence>
<reference evidence="6 7" key="1">
    <citation type="journal article" date="2019" name="G3 (Bethesda)">
        <title>Sequencing of a Wild Apple (Malus baccata) Genome Unravels the Differences Between Cultivated and Wild Apple Species Regarding Disease Resistance and Cold Tolerance.</title>
        <authorList>
            <person name="Chen X."/>
        </authorList>
    </citation>
    <scope>NUCLEOTIDE SEQUENCE [LARGE SCALE GENOMIC DNA]</scope>
    <source>
        <strain evidence="7">cv. Shandingzi</strain>
        <tissue evidence="6">Leaves</tissue>
    </source>
</reference>
<dbReference type="PROSITE" id="PS00375">
    <property type="entry name" value="UDPGT"/>
    <property type="match status" value="1"/>
</dbReference>
<evidence type="ECO:0000313" key="7">
    <source>
        <dbReference type="Proteomes" id="UP000315295"/>
    </source>
</evidence>
<name>A0A540NDM5_MALBA</name>
<dbReference type="STRING" id="106549.A0A540NDM5"/>
<keyword evidence="2 4" id="KW-0328">Glycosyltransferase</keyword>
<dbReference type="GO" id="GO:0008194">
    <property type="term" value="F:UDP-glycosyltransferase activity"/>
    <property type="evidence" value="ECO:0007669"/>
    <property type="project" value="InterPro"/>
</dbReference>
<dbReference type="Proteomes" id="UP000315295">
    <property type="component" value="Unassembled WGS sequence"/>
</dbReference>
<proteinExistence type="inferred from homology"/>
<dbReference type="EC" id="2.4.1.-" evidence="5"/>
<keyword evidence="7" id="KW-1185">Reference proteome</keyword>
<dbReference type="FunFam" id="3.40.50.2000:FF:000051">
    <property type="entry name" value="Glycosyltransferase"/>
    <property type="match status" value="1"/>
</dbReference>
<dbReference type="SUPFAM" id="SSF53756">
    <property type="entry name" value="UDP-Glycosyltransferase/glycogen phosphorylase"/>
    <property type="match status" value="1"/>
</dbReference>
<dbReference type="InterPro" id="IPR002213">
    <property type="entry name" value="UDP_glucos_trans"/>
</dbReference>
<dbReference type="AlphaFoldDB" id="A0A540NDM5"/>
<comment type="caution">
    <text evidence="6">The sequence shown here is derived from an EMBL/GenBank/DDBJ whole genome shotgun (WGS) entry which is preliminary data.</text>
</comment>
<evidence type="ECO:0000256" key="1">
    <source>
        <dbReference type="ARBA" id="ARBA00009995"/>
    </source>
</evidence>
<dbReference type="CDD" id="cd03784">
    <property type="entry name" value="GT1_Gtf-like"/>
    <property type="match status" value="1"/>
</dbReference>
<dbReference type="PANTHER" id="PTHR48046">
    <property type="entry name" value="UDP-GLYCOSYLTRANSFERASE 72E1"/>
    <property type="match status" value="1"/>
</dbReference>
<evidence type="ECO:0000256" key="5">
    <source>
        <dbReference type="RuleBase" id="RU362057"/>
    </source>
</evidence>